<comment type="caution">
    <text evidence="2">The sequence shown here is derived from an EMBL/GenBank/DDBJ whole genome shotgun (WGS) entry which is preliminary data.</text>
</comment>
<reference evidence="2 3" key="1">
    <citation type="submission" date="2016-10" db="EMBL/GenBank/DDBJ databases">
        <title>Genome sequence of the basidiomycete white-rot fungus Trametes pubescens.</title>
        <authorList>
            <person name="Makela M.R."/>
            <person name="Granchi Z."/>
            <person name="Peng M."/>
            <person name="De Vries R.P."/>
            <person name="Grigoriev I."/>
            <person name="Riley R."/>
            <person name="Hilden K."/>
        </authorList>
    </citation>
    <scope>NUCLEOTIDE SEQUENCE [LARGE SCALE GENOMIC DNA]</scope>
    <source>
        <strain evidence="2 3">FBCC735</strain>
    </source>
</reference>
<feature type="compositionally biased region" description="Polar residues" evidence="1">
    <location>
        <begin position="295"/>
        <end position="305"/>
    </location>
</feature>
<keyword evidence="3" id="KW-1185">Reference proteome</keyword>
<feature type="compositionally biased region" description="Polar residues" evidence="1">
    <location>
        <begin position="85"/>
        <end position="96"/>
    </location>
</feature>
<feature type="compositionally biased region" description="Low complexity" evidence="1">
    <location>
        <begin position="318"/>
        <end position="342"/>
    </location>
</feature>
<evidence type="ECO:0000313" key="2">
    <source>
        <dbReference type="EMBL" id="OJT02459.1"/>
    </source>
</evidence>
<evidence type="ECO:0000313" key="3">
    <source>
        <dbReference type="Proteomes" id="UP000184267"/>
    </source>
</evidence>
<dbReference type="OMA" id="NPHHPGV"/>
<feature type="compositionally biased region" description="Polar residues" evidence="1">
    <location>
        <begin position="358"/>
        <end position="377"/>
    </location>
</feature>
<feature type="region of interest" description="Disordered" evidence="1">
    <location>
        <begin position="463"/>
        <end position="571"/>
    </location>
</feature>
<proteinExistence type="predicted"/>
<feature type="compositionally biased region" description="Low complexity" evidence="1">
    <location>
        <begin position="255"/>
        <end position="276"/>
    </location>
</feature>
<accession>A0A1M2V4B0</accession>
<feature type="compositionally biased region" description="Basic and acidic residues" evidence="1">
    <location>
        <begin position="484"/>
        <end position="523"/>
    </location>
</feature>
<gene>
    <name evidence="2" type="ORF">TRAPUB_7026</name>
</gene>
<protein>
    <submittedName>
        <fullName evidence="2">Uncharacterized protein</fullName>
    </submittedName>
</protein>
<dbReference type="AlphaFoldDB" id="A0A1M2V4B0"/>
<feature type="compositionally biased region" description="Low complexity" evidence="1">
    <location>
        <begin position="378"/>
        <end position="416"/>
    </location>
</feature>
<feature type="compositionally biased region" description="Basic and acidic residues" evidence="1">
    <location>
        <begin position="463"/>
        <end position="475"/>
    </location>
</feature>
<feature type="compositionally biased region" description="Polar residues" evidence="1">
    <location>
        <begin position="242"/>
        <end position="253"/>
    </location>
</feature>
<evidence type="ECO:0000256" key="1">
    <source>
        <dbReference type="SAM" id="MobiDB-lite"/>
    </source>
</evidence>
<dbReference type="STRING" id="154538.A0A1M2V4B0"/>
<dbReference type="EMBL" id="MNAD01001670">
    <property type="protein sequence ID" value="OJT02459.1"/>
    <property type="molecule type" value="Genomic_DNA"/>
</dbReference>
<name>A0A1M2V4B0_TRAPU</name>
<feature type="compositionally biased region" description="Basic and acidic residues" evidence="1">
    <location>
        <begin position="545"/>
        <end position="557"/>
    </location>
</feature>
<organism evidence="2 3">
    <name type="scientific">Trametes pubescens</name>
    <name type="common">White-rot fungus</name>
    <dbReference type="NCBI Taxonomy" id="154538"/>
    <lineage>
        <taxon>Eukaryota</taxon>
        <taxon>Fungi</taxon>
        <taxon>Dikarya</taxon>
        <taxon>Basidiomycota</taxon>
        <taxon>Agaricomycotina</taxon>
        <taxon>Agaricomycetes</taxon>
        <taxon>Polyporales</taxon>
        <taxon>Polyporaceae</taxon>
        <taxon>Trametes</taxon>
    </lineage>
</organism>
<feature type="region of interest" description="Disordered" evidence="1">
    <location>
        <begin position="69"/>
        <end position="448"/>
    </location>
</feature>
<feature type="compositionally biased region" description="Basic and acidic residues" evidence="1">
    <location>
        <begin position="417"/>
        <end position="441"/>
    </location>
</feature>
<dbReference type="Proteomes" id="UP000184267">
    <property type="component" value="Unassembled WGS sequence"/>
</dbReference>
<sequence>MSDTFFTKIGGEIAERKRKVGRLGRRRWSTYLASSVDCQDVAFVVSASSRPLPDERPRQSVANLIGRFEQQHKRNPGAAAAANQPRASSVASQHTGDSAKEELKEKREWPPKPKPTPTSTPSNVFEIRREQTSKSPEPAVAPTPLVIPASSPPAPAAQPIEPAADPVSPVTPVNSDKHVSPVSPSPPKKKVAATPSKPASGRSSAIGARPPVTPSKNREGRPSTAGAKPTTRTPVKSPPPSSFHSARSTSSVPQPKATPSAKPAPASRSRPTSRASGPITPARAKTPSAARPKTPSASRPKTPSATPKPKLPSSGLYAPTAASLARARNAEAAAAAPPVRKPTASKETLDRLIKPTAASISKVRQPTLPTASKATPTKSGIPAPKGAAAKPRASAVGTAAKAKAAGGAAVSAAKVAAKSEPEHHDEEPEVIHDEPEHHEYEESGSTLVDEPAISHEPEEIEHEEVAVEEHGHAEEQPEEEVLVAEEHHEEPALEEVEHHTEHDEVSVHSEEAPAAEEELHVEAEDTTPEALDTNEIPATSDSEADAVHSEGETHVDTESDTVSGSVVADKSGGDIEDIVGMLEGPILVSKERPVSVIVPDVAEIPDIED</sequence>
<dbReference type="OrthoDB" id="3271236at2759"/>
<feature type="compositionally biased region" description="Basic and acidic residues" evidence="1">
    <location>
        <begin position="97"/>
        <end position="111"/>
    </location>
</feature>